<dbReference type="HOGENOM" id="CLU_535191_0_0_7"/>
<dbReference type="NCBIfam" id="TIGR00254">
    <property type="entry name" value="GGDEF"/>
    <property type="match status" value="1"/>
</dbReference>
<reference evidence="3 4" key="1">
    <citation type="journal article" date="2012" name="Stand. Genomic Sci.">
        <title>Complete genome sequence of the sulfur compounds oxidizing chemolithoautotroph Sulfuricurvum kujiense type strain (YK-1(T)).</title>
        <authorList>
            <person name="Han C."/>
            <person name="Kotsyurbenko O."/>
            <person name="Chertkov O."/>
            <person name="Held B."/>
            <person name="Lapidus A."/>
            <person name="Nolan M."/>
            <person name="Lucas S."/>
            <person name="Hammon N."/>
            <person name="Deshpande S."/>
            <person name="Cheng J.F."/>
            <person name="Tapia R."/>
            <person name="Goodwin L.A."/>
            <person name="Pitluck S."/>
            <person name="Liolios K."/>
            <person name="Pagani I."/>
            <person name="Ivanova N."/>
            <person name="Mavromatis K."/>
            <person name="Mikhailova N."/>
            <person name="Pati A."/>
            <person name="Chen A."/>
            <person name="Palaniappan K."/>
            <person name="Land M."/>
            <person name="Hauser L."/>
            <person name="Chang Y.J."/>
            <person name="Jeffries C.D."/>
            <person name="Brambilla E.M."/>
            <person name="Rohde M."/>
            <person name="Spring S."/>
            <person name="Sikorski J."/>
            <person name="Goker M."/>
            <person name="Woyke T."/>
            <person name="Bristow J."/>
            <person name="Eisen J.A."/>
            <person name="Markowitz V."/>
            <person name="Hugenholtz P."/>
            <person name="Kyrpides N.C."/>
            <person name="Klenk H.P."/>
            <person name="Detter J.C."/>
        </authorList>
    </citation>
    <scope>NUCLEOTIDE SEQUENCE [LARGE SCALE GENOMIC DNA]</scope>
    <source>
        <strain evidence="4">ATCC BAA-921 / DSM 16994 / JCM 11577 / YK-1</strain>
    </source>
</reference>
<dbReference type="Gene3D" id="3.30.70.270">
    <property type="match status" value="1"/>
</dbReference>
<dbReference type="Pfam" id="PF00990">
    <property type="entry name" value="GGDEF"/>
    <property type="match status" value="1"/>
</dbReference>
<dbReference type="CDD" id="cd01949">
    <property type="entry name" value="GGDEF"/>
    <property type="match status" value="1"/>
</dbReference>
<dbReference type="SUPFAM" id="SSF53850">
    <property type="entry name" value="Periplasmic binding protein-like II"/>
    <property type="match status" value="1"/>
</dbReference>
<dbReference type="Proteomes" id="UP000008721">
    <property type="component" value="Chromosome"/>
</dbReference>
<gene>
    <name evidence="3" type="ordered locus">Sulku_0092</name>
</gene>
<dbReference type="FunFam" id="3.30.70.270:FF:000001">
    <property type="entry name" value="Diguanylate cyclase domain protein"/>
    <property type="match status" value="1"/>
</dbReference>
<dbReference type="InterPro" id="IPR029787">
    <property type="entry name" value="Nucleotide_cyclase"/>
</dbReference>
<dbReference type="EMBL" id="CP002355">
    <property type="protein sequence ID" value="ADR32760.1"/>
    <property type="molecule type" value="Genomic_DNA"/>
</dbReference>
<dbReference type="PANTHER" id="PTHR46663">
    <property type="entry name" value="DIGUANYLATE CYCLASE DGCT-RELATED"/>
    <property type="match status" value="1"/>
</dbReference>
<keyword evidence="1" id="KW-0812">Transmembrane</keyword>
<dbReference type="SUPFAM" id="SSF55073">
    <property type="entry name" value="Nucleotide cyclase"/>
    <property type="match status" value="1"/>
</dbReference>
<dbReference type="SMART" id="SM00267">
    <property type="entry name" value="GGDEF"/>
    <property type="match status" value="1"/>
</dbReference>
<dbReference type="OrthoDB" id="174578at2"/>
<dbReference type="PROSITE" id="PS50887">
    <property type="entry name" value="GGDEF"/>
    <property type="match status" value="1"/>
</dbReference>
<sequence>MHLIFILLIATNLFSANSLTFGVFAYHSPSKIIKEYQPVVDHLSKELNTTITLKILSQQDLEKQVSQDKIDIIATNPTHFLALHAKGHVTGAMVTEVKKYDKFLTPYLGGVIITRSDRHDIRTLQDLKGKVIAIPGKKFLGGFQTQNYEFEKLGINLNKYSVLHKESNHNEVVKSVINGKADAGFVRTGIIEEMNIDKQLDKSKLFIINERHYHYFPLKISTELYPEWAIATSMHLPVPTVQKIVLALYSYKAKSNGRGVIEGFTIPADYANIDSLARVLRLPPYEKAPHFTFVDVWDKYKFWIILLTISSTTIFILLIIVYRINRKLNQTSAELFDLATHDPLTGLFNRRGMMERLKFLLAELGRNKKNGALIYLDLDNFKPLNDSYGHAIGDELLIQVSKRIGMTVRAIDTIARMGGDEFLVILSHMEPTKVYEDAKQIAEKLRTVLNEPFSISINEELEIKHSISASIGMVIFDEHHKADTIIIHADAAMYEAKEQGRNRVVVGKC</sequence>
<evidence type="ECO:0000313" key="3">
    <source>
        <dbReference type="EMBL" id="ADR32760.1"/>
    </source>
</evidence>
<evidence type="ECO:0000256" key="1">
    <source>
        <dbReference type="SAM" id="Phobius"/>
    </source>
</evidence>
<proteinExistence type="predicted"/>
<name>E4TWS9_SULKY</name>
<feature type="transmembrane region" description="Helical" evidence="1">
    <location>
        <begin position="302"/>
        <end position="322"/>
    </location>
</feature>
<dbReference type="InterPro" id="IPR052163">
    <property type="entry name" value="DGC-Regulatory_Protein"/>
</dbReference>
<dbReference type="STRING" id="709032.Sulku_0092"/>
<dbReference type="Pfam" id="PF12974">
    <property type="entry name" value="Phosphonate-bd"/>
    <property type="match status" value="1"/>
</dbReference>
<feature type="domain" description="GGDEF" evidence="2">
    <location>
        <begin position="369"/>
        <end position="509"/>
    </location>
</feature>
<dbReference type="Gene3D" id="3.40.190.10">
    <property type="entry name" value="Periplasmic binding protein-like II"/>
    <property type="match status" value="2"/>
</dbReference>
<evidence type="ECO:0000313" key="4">
    <source>
        <dbReference type="Proteomes" id="UP000008721"/>
    </source>
</evidence>
<dbReference type="RefSeq" id="WP_013458957.1">
    <property type="nucleotide sequence ID" value="NC_014762.1"/>
</dbReference>
<dbReference type="InterPro" id="IPR043128">
    <property type="entry name" value="Rev_trsase/Diguanyl_cyclase"/>
</dbReference>
<accession>E4TWS9</accession>
<dbReference type="AlphaFoldDB" id="E4TWS9"/>
<dbReference type="KEGG" id="sku:Sulku_0092"/>
<dbReference type="eggNOG" id="COG2199">
    <property type="taxonomic scope" value="Bacteria"/>
</dbReference>
<keyword evidence="1" id="KW-0472">Membrane</keyword>
<dbReference type="InterPro" id="IPR000160">
    <property type="entry name" value="GGDEF_dom"/>
</dbReference>
<dbReference type="eggNOG" id="COG3221">
    <property type="taxonomic scope" value="Bacteria"/>
</dbReference>
<dbReference type="GO" id="GO:0003824">
    <property type="term" value="F:catalytic activity"/>
    <property type="evidence" value="ECO:0007669"/>
    <property type="project" value="UniProtKB-ARBA"/>
</dbReference>
<dbReference type="PANTHER" id="PTHR46663:SF2">
    <property type="entry name" value="GGDEF DOMAIN-CONTAINING PROTEIN"/>
    <property type="match status" value="1"/>
</dbReference>
<keyword evidence="1" id="KW-1133">Transmembrane helix</keyword>
<keyword evidence="4" id="KW-1185">Reference proteome</keyword>
<evidence type="ECO:0000259" key="2">
    <source>
        <dbReference type="PROSITE" id="PS50887"/>
    </source>
</evidence>
<protein>
    <submittedName>
        <fullName evidence="3">Diguanylate cyclase</fullName>
    </submittedName>
</protein>
<organism evidence="3 4">
    <name type="scientific">Sulfuricurvum kujiense (strain ATCC BAA-921 / DSM 16994 / JCM 11577 / YK-1)</name>
    <dbReference type="NCBI Taxonomy" id="709032"/>
    <lineage>
        <taxon>Bacteria</taxon>
        <taxon>Pseudomonadati</taxon>
        <taxon>Campylobacterota</taxon>
        <taxon>Epsilonproteobacteria</taxon>
        <taxon>Campylobacterales</taxon>
        <taxon>Sulfurimonadaceae</taxon>
        <taxon>Sulfuricurvum</taxon>
    </lineage>
</organism>